<evidence type="ECO:0000313" key="3">
    <source>
        <dbReference type="Proteomes" id="UP000004191"/>
    </source>
</evidence>
<evidence type="ECO:0000256" key="1">
    <source>
        <dbReference type="SAM" id="Phobius"/>
    </source>
</evidence>
<dbReference type="GeneID" id="96998091"/>
<sequence>MDIKQDKLIRIILIFLLCLFMPVADVFADDTYKVNEEIEFGRTYEFDEPVNGSVIVSGAADKVEKVGDVKESKFVQSVPVKVKFLPKKLGLYKLDIEVNVSTKEGTDLSRVDTVYFLVTENGQKMNSDEIEEYLKIKLKTSNKDLINEYTKRPYIAKLEVTNAKIVEKLDKNRTQYTLKINDNAQKIEFKAQADSKDTKINGTLSLNPNSQTMNLLSVSNKDTEVIYTFKWEKPKVKVFKYKNGESEEKLVYDPYNRQEFENLPTQKIKIQGDEFEVYEDEFGNLLIPLKHQNKDELPELYTFSTEGEIFTKFENFVNINGQTFRQEKFNEIFNEDLVLFNLESVQIQDLNYAKGYSINRVGFEKQYLVNLTRPDGFQAWYQFDDRDGIRQLILLDLPEFITENELAKYFGVELDTDYSAFQYSKFDIILVIIAIISLIIIIVTNIVIKIKKRKHGK</sequence>
<reference evidence="2 3" key="1">
    <citation type="submission" date="2012-01" db="EMBL/GenBank/DDBJ databases">
        <title>The Genome Sequence of Helcococcus kunzii ATCC 51366.</title>
        <authorList>
            <consortium name="The Broad Institute Genome Sequencing Platform"/>
            <person name="Earl A."/>
            <person name="Ward D."/>
            <person name="Feldgarden M."/>
            <person name="Gevers D."/>
            <person name="Huys G."/>
            <person name="Young S.K."/>
            <person name="Zeng Q."/>
            <person name="Gargeya S."/>
            <person name="Fitzgerald M."/>
            <person name="Haas B."/>
            <person name="Abouelleil A."/>
            <person name="Alvarado L."/>
            <person name="Arachchi H.M."/>
            <person name="Berlin A."/>
            <person name="Chapman S.B."/>
            <person name="Gearin G."/>
            <person name="Goldberg J."/>
            <person name="Griggs A."/>
            <person name="Gujja S."/>
            <person name="Hansen M."/>
            <person name="Heiman D."/>
            <person name="Howarth C."/>
            <person name="Larimer J."/>
            <person name="Lui A."/>
            <person name="MacDonald P.J.P."/>
            <person name="McCowen C."/>
            <person name="Montmayeur A."/>
            <person name="Murphy C."/>
            <person name="Neiman D."/>
            <person name="Pearson M."/>
            <person name="Priest M."/>
            <person name="Roberts A."/>
            <person name="Saif S."/>
            <person name="Shea T."/>
            <person name="Sisk P."/>
            <person name="Stolte C."/>
            <person name="Sykes S."/>
            <person name="Wortman J."/>
            <person name="Nusbaum C."/>
            <person name="Birren B."/>
        </authorList>
    </citation>
    <scope>NUCLEOTIDE SEQUENCE [LARGE SCALE GENOMIC DNA]</scope>
    <source>
        <strain evidence="2 3">ATCC 51366</strain>
    </source>
</reference>
<comment type="caution">
    <text evidence="2">The sequence shown here is derived from an EMBL/GenBank/DDBJ whole genome shotgun (WGS) entry which is preliminary data.</text>
</comment>
<dbReference type="RefSeq" id="WP_005396855.1">
    <property type="nucleotide sequence ID" value="NZ_JH601088.1"/>
</dbReference>
<name>H3NL56_9FIRM</name>
<dbReference type="STRING" id="883114.HMPREF9709_00067"/>
<keyword evidence="1" id="KW-0472">Membrane</keyword>
<keyword evidence="3" id="KW-1185">Reference proteome</keyword>
<dbReference type="AlphaFoldDB" id="H3NL56"/>
<keyword evidence="1" id="KW-0812">Transmembrane</keyword>
<dbReference type="EMBL" id="AGEI01000002">
    <property type="protein sequence ID" value="EHR36312.1"/>
    <property type="molecule type" value="Genomic_DNA"/>
</dbReference>
<feature type="transmembrane region" description="Helical" evidence="1">
    <location>
        <begin position="428"/>
        <end position="448"/>
    </location>
</feature>
<dbReference type="Proteomes" id="UP000004191">
    <property type="component" value="Unassembled WGS sequence"/>
</dbReference>
<protein>
    <submittedName>
        <fullName evidence="2">Uncharacterized protein</fullName>
    </submittedName>
</protein>
<dbReference type="OrthoDB" id="9760742at2"/>
<proteinExistence type="predicted"/>
<organism evidence="2 3">
    <name type="scientific">Helcococcus kunzii ATCC 51366</name>
    <dbReference type="NCBI Taxonomy" id="883114"/>
    <lineage>
        <taxon>Bacteria</taxon>
        <taxon>Bacillati</taxon>
        <taxon>Bacillota</taxon>
        <taxon>Tissierellia</taxon>
        <taxon>Tissierellales</taxon>
        <taxon>Peptoniphilaceae</taxon>
        <taxon>Helcococcus</taxon>
    </lineage>
</organism>
<accession>H3NL56</accession>
<dbReference type="PATRIC" id="fig|883114.3.peg.66"/>
<evidence type="ECO:0000313" key="2">
    <source>
        <dbReference type="EMBL" id="EHR36312.1"/>
    </source>
</evidence>
<keyword evidence="1" id="KW-1133">Transmembrane helix</keyword>
<dbReference type="HOGENOM" id="CLU_598219_0_0_9"/>
<gene>
    <name evidence="2" type="ORF">HMPREF9709_00067</name>
</gene>